<reference evidence="8 10" key="1">
    <citation type="journal article" date="2018" name="Elife">
        <title>Discovery and characterization of a prevalent human gut bacterial enzyme sufficient for the inactivation of a family of plant toxins.</title>
        <authorList>
            <person name="Koppel N."/>
            <person name="Bisanz J.E."/>
            <person name="Pandelia M.E."/>
            <person name="Turnbaugh P.J."/>
            <person name="Balskus E.P."/>
        </authorList>
    </citation>
    <scope>NUCLEOTIDE SEQUENCE [LARGE SCALE GENOMIC DNA]</scope>
    <source>
        <strain evidence="8 10">DSM 16107</strain>
    </source>
</reference>
<keyword evidence="4 7" id="KW-1133">Transmembrane helix</keyword>
<keyword evidence="5 7" id="KW-0472">Membrane</keyword>
<keyword evidence="6" id="KW-0769">Symport</keyword>
<feature type="transmembrane region" description="Helical" evidence="7">
    <location>
        <begin position="265"/>
        <end position="289"/>
    </location>
</feature>
<feature type="transmembrane region" description="Helical" evidence="7">
    <location>
        <begin position="38"/>
        <end position="59"/>
    </location>
</feature>
<sequence>MAREKFGSRLGFILISAGCAIGLGNVWRFPYIVGQYGGAAFVLLIMFFLLVFALPILIMEFSVGRASQKGIARSYDALEPAGSKWHRFKWVALGGNYLLMMFYTVVTGWMLAFMVRSAMGTFEGIDAAGVKAVYDGLLANPVESAGFMVITVAIGVLTTRAGLQKGIERVTKVMMGALFAVLAILCVRAVTLPGAQEGLSFYLMPDFAKLFAGATPTEQWSTFFDAVFAAMGQAFFMVSVGVGSMSIFGSYIGKDRRLTGEALSIAGLDTLVAIMAGLVIFPACFAFGVEPGAGPGLVFITLPSVFSQMPFGQLWGALFFLFMSFAALSTVIAVFENIVGFSMDEWGMPRTKACIVNGIALALLSLPCVLGFNLWAGVEVPGIGNILDIEDFLISNTVLPIGSLVLLLFCTTKRGWGWNAFIREADTGKGIGFPHWTRLYIRYVLPGLITVVFIAGYVPIVRTWLGMG</sequence>
<evidence type="ECO:0000256" key="2">
    <source>
        <dbReference type="ARBA" id="ARBA00022448"/>
    </source>
</evidence>
<feature type="transmembrane region" description="Helical" evidence="7">
    <location>
        <begin position="90"/>
        <end position="112"/>
    </location>
</feature>
<evidence type="ECO:0000256" key="3">
    <source>
        <dbReference type="ARBA" id="ARBA00022692"/>
    </source>
</evidence>
<dbReference type="InterPro" id="IPR047218">
    <property type="entry name" value="YocR/YhdH-like"/>
</dbReference>
<comment type="subcellular location">
    <subcellularLocation>
        <location evidence="1">Membrane</location>
        <topology evidence="1">Multi-pass membrane protein</topology>
    </subcellularLocation>
</comment>
<dbReference type="OrthoDB" id="9762833at2"/>
<evidence type="ECO:0000313" key="9">
    <source>
        <dbReference type="EMBL" id="RNM42658.1"/>
    </source>
</evidence>
<dbReference type="PROSITE" id="PS00610">
    <property type="entry name" value="NA_NEUROTRAN_SYMP_1"/>
    <property type="match status" value="1"/>
</dbReference>
<comment type="similarity">
    <text evidence="6">Belongs to the sodium:neurotransmitter symporter (SNF) (TC 2.A.22) family.</text>
</comment>
<dbReference type="InterPro" id="IPR037272">
    <property type="entry name" value="SNS_sf"/>
</dbReference>
<organism evidence="9 11">
    <name type="scientific">Eggerthella sinensis</name>
    <dbReference type="NCBI Taxonomy" id="242230"/>
    <lineage>
        <taxon>Bacteria</taxon>
        <taxon>Bacillati</taxon>
        <taxon>Actinomycetota</taxon>
        <taxon>Coriobacteriia</taxon>
        <taxon>Eggerthellales</taxon>
        <taxon>Eggerthellaceae</taxon>
        <taxon>Eggerthella</taxon>
    </lineage>
</organism>
<dbReference type="PANTHER" id="PTHR42948">
    <property type="entry name" value="TRANSPORTER"/>
    <property type="match status" value="1"/>
</dbReference>
<comment type="caution">
    <text evidence="9">The sequence shown here is derived from an EMBL/GenBank/DDBJ whole genome shotgun (WGS) entry which is preliminary data.</text>
</comment>
<dbReference type="RefSeq" id="WP_114544752.1">
    <property type="nucleotide sequence ID" value="NZ_PPTT01000001.1"/>
</dbReference>
<reference evidence="9" key="3">
    <citation type="journal article" date="2019" name="Microbiol. Resour. Announc.">
        <title>Draft Genome Sequences of Type Strains of Gordonibacter faecihominis, Paraeggerthella hongkongensis, Parvibacter caecicola,Slackia equolifaciens, Slackia faecicanis, and Slackia isoflavoniconvertens.</title>
        <authorList>
            <person name="Danylec N."/>
            <person name="Stoll D.A."/>
            <person name="Dotsch A."/>
            <person name="Huch M."/>
        </authorList>
    </citation>
    <scope>NUCLEOTIDE SEQUENCE</scope>
    <source>
        <strain evidence="9">DSM 16107</strain>
    </source>
</reference>
<feature type="transmembrane region" description="Helical" evidence="7">
    <location>
        <begin position="439"/>
        <end position="460"/>
    </location>
</feature>
<dbReference type="Proteomes" id="UP000270112">
    <property type="component" value="Unassembled WGS sequence"/>
</dbReference>
<dbReference type="PRINTS" id="PR00176">
    <property type="entry name" value="NANEUSMPORT"/>
</dbReference>
<feature type="transmembrane region" description="Helical" evidence="7">
    <location>
        <begin position="226"/>
        <end position="253"/>
    </location>
</feature>
<feature type="transmembrane region" description="Helical" evidence="7">
    <location>
        <begin position="175"/>
        <end position="195"/>
    </location>
</feature>
<evidence type="ECO:0000256" key="5">
    <source>
        <dbReference type="ARBA" id="ARBA00023136"/>
    </source>
</evidence>
<dbReference type="GO" id="GO:0016020">
    <property type="term" value="C:membrane"/>
    <property type="evidence" value="ECO:0007669"/>
    <property type="project" value="UniProtKB-SubCell"/>
</dbReference>
<feature type="transmembrane region" description="Helical" evidence="7">
    <location>
        <begin position="145"/>
        <end position="163"/>
    </location>
</feature>
<dbReference type="Proteomes" id="UP000253817">
    <property type="component" value="Unassembled WGS sequence"/>
</dbReference>
<dbReference type="GO" id="GO:0015293">
    <property type="term" value="F:symporter activity"/>
    <property type="evidence" value="ECO:0007669"/>
    <property type="project" value="UniProtKB-KW"/>
</dbReference>
<dbReference type="AlphaFoldDB" id="A0A3N0J076"/>
<dbReference type="EMBL" id="PPTT01000001">
    <property type="protein sequence ID" value="RDB71805.1"/>
    <property type="molecule type" value="Genomic_DNA"/>
</dbReference>
<gene>
    <name evidence="8" type="ORF">C1876_00435</name>
    <name evidence="9" type="ORF">DMP09_04115</name>
</gene>
<dbReference type="CDD" id="cd10336">
    <property type="entry name" value="SLC6sbd_Tyt1-Like"/>
    <property type="match status" value="1"/>
</dbReference>
<keyword evidence="10" id="KW-1185">Reference proteome</keyword>
<keyword evidence="3 6" id="KW-0812">Transmembrane</keyword>
<dbReference type="InterPro" id="IPR000175">
    <property type="entry name" value="Na/ntran_symport"/>
</dbReference>
<feature type="transmembrane region" description="Helical" evidence="7">
    <location>
        <begin position="392"/>
        <end position="410"/>
    </location>
</feature>
<protein>
    <recommendedName>
        <fullName evidence="6">Transporter</fullName>
    </recommendedName>
</protein>
<evidence type="ECO:0000313" key="8">
    <source>
        <dbReference type="EMBL" id="RDB71805.1"/>
    </source>
</evidence>
<evidence type="ECO:0000256" key="7">
    <source>
        <dbReference type="SAM" id="Phobius"/>
    </source>
</evidence>
<evidence type="ECO:0000256" key="4">
    <source>
        <dbReference type="ARBA" id="ARBA00022989"/>
    </source>
</evidence>
<dbReference type="EMBL" id="QICC01000009">
    <property type="protein sequence ID" value="RNM42658.1"/>
    <property type="molecule type" value="Genomic_DNA"/>
</dbReference>
<dbReference type="NCBIfam" id="NF037979">
    <property type="entry name" value="Na_transp"/>
    <property type="match status" value="1"/>
</dbReference>
<accession>A0A3N0J076</accession>
<dbReference type="PROSITE" id="PS50267">
    <property type="entry name" value="NA_NEUROTRAN_SYMP_3"/>
    <property type="match status" value="1"/>
</dbReference>
<dbReference type="SUPFAM" id="SSF161070">
    <property type="entry name" value="SNF-like"/>
    <property type="match status" value="1"/>
</dbReference>
<reference evidence="11" key="2">
    <citation type="submission" date="2018-05" db="EMBL/GenBank/DDBJ databases">
        <title>Genome Sequencing of selected type strains of the family Eggerthellaceae.</title>
        <authorList>
            <person name="Danylec N."/>
            <person name="Stoll D.A."/>
            <person name="Doetsch A."/>
            <person name="Huch M."/>
        </authorList>
    </citation>
    <scope>NUCLEOTIDE SEQUENCE [LARGE SCALE GENOMIC DNA]</scope>
    <source>
        <strain evidence="11">DSM 16107</strain>
    </source>
</reference>
<keyword evidence="2 6" id="KW-0813">Transport</keyword>
<dbReference type="Pfam" id="PF00209">
    <property type="entry name" value="SNF"/>
    <property type="match status" value="2"/>
</dbReference>
<evidence type="ECO:0000313" key="11">
    <source>
        <dbReference type="Proteomes" id="UP000270112"/>
    </source>
</evidence>
<evidence type="ECO:0000313" key="10">
    <source>
        <dbReference type="Proteomes" id="UP000253817"/>
    </source>
</evidence>
<evidence type="ECO:0000256" key="6">
    <source>
        <dbReference type="RuleBase" id="RU003732"/>
    </source>
</evidence>
<name>A0A3N0J076_9ACTN</name>
<proteinExistence type="inferred from homology"/>
<feature type="transmembrane region" description="Helical" evidence="7">
    <location>
        <begin position="353"/>
        <end position="372"/>
    </location>
</feature>
<evidence type="ECO:0000256" key="1">
    <source>
        <dbReference type="ARBA" id="ARBA00004141"/>
    </source>
</evidence>
<dbReference type="PANTHER" id="PTHR42948:SF1">
    <property type="entry name" value="TRANSPORTER"/>
    <property type="match status" value="1"/>
</dbReference>
<feature type="transmembrane region" description="Helical" evidence="7">
    <location>
        <begin position="314"/>
        <end position="341"/>
    </location>
</feature>